<feature type="signal peptide" evidence="1">
    <location>
        <begin position="1"/>
        <end position="18"/>
    </location>
</feature>
<keyword evidence="1" id="KW-0732">Signal</keyword>
<evidence type="ECO:0000313" key="3">
    <source>
        <dbReference type="Proteomes" id="UP000295270"/>
    </source>
</evidence>
<feature type="chain" id="PRO_5046288103" evidence="1">
    <location>
        <begin position="19"/>
        <end position="58"/>
    </location>
</feature>
<dbReference type="EMBL" id="SLWA01000010">
    <property type="protein sequence ID" value="TCN52464.1"/>
    <property type="molecule type" value="Genomic_DNA"/>
</dbReference>
<protein>
    <submittedName>
        <fullName evidence="2">Uncharacterized protein</fullName>
    </submittedName>
</protein>
<reference evidence="2 3" key="1">
    <citation type="journal article" date="2015" name="Stand. Genomic Sci.">
        <title>Genomic Encyclopedia of Bacterial and Archaeal Type Strains, Phase III: the genomes of soil and plant-associated and newly described type strains.</title>
        <authorList>
            <person name="Whitman W.B."/>
            <person name="Woyke T."/>
            <person name="Klenk H.P."/>
            <person name="Zhou Y."/>
            <person name="Lilburn T.G."/>
            <person name="Beck B.J."/>
            <person name="De Vos P."/>
            <person name="Vandamme P."/>
            <person name="Eisen J.A."/>
            <person name="Garrity G."/>
            <person name="Hugenholtz P."/>
            <person name="Kyrpides N.C."/>
        </authorList>
    </citation>
    <scope>NUCLEOTIDE SEQUENCE [LARGE SCALE GENOMIC DNA]</scope>
    <source>
        <strain evidence="2 3">P5626</strain>
    </source>
</reference>
<dbReference type="Proteomes" id="UP000295270">
    <property type="component" value="Unassembled WGS sequence"/>
</dbReference>
<proteinExistence type="predicted"/>
<organism evidence="2 3">
    <name type="scientific">Flavobacterium circumlabens</name>
    <dbReference type="NCBI Taxonomy" id="2133765"/>
    <lineage>
        <taxon>Bacteria</taxon>
        <taxon>Pseudomonadati</taxon>
        <taxon>Bacteroidota</taxon>
        <taxon>Flavobacteriia</taxon>
        <taxon>Flavobacteriales</taxon>
        <taxon>Flavobacteriaceae</taxon>
        <taxon>Flavobacterium</taxon>
    </lineage>
</organism>
<evidence type="ECO:0000256" key="1">
    <source>
        <dbReference type="SAM" id="SignalP"/>
    </source>
</evidence>
<dbReference type="RefSeq" id="WP_238698600.1">
    <property type="nucleotide sequence ID" value="NZ_QWDN01000001.1"/>
</dbReference>
<name>A0ABY2ATF8_9FLAO</name>
<sequence length="58" mass="6620">MKKILSVIMLFSAFLASAQNEINDNLYEKNNEITFNALGLLNGTIQVTFERHLNKNHP</sequence>
<evidence type="ECO:0000313" key="2">
    <source>
        <dbReference type="EMBL" id="TCN52464.1"/>
    </source>
</evidence>
<accession>A0ABY2ATF8</accession>
<comment type="caution">
    <text evidence="2">The sequence shown here is derived from an EMBL/GenBank/DDBJ whole genome shotgun (WGS) entry which is preliminary data.</text>
</comment>
<gene>
    <name evidence="2" type="ORF">EV142_1102</name>
</gene>
<keyword evidence="3" id="KW-1185">Reference proteome</keyword>